<dbReference type="GO" id="GO:0050660">
    <property type="term" value="F:flavin adenine dinucleotide binding"/>
    <property type="evidence" value="ECO:0007669"/>
    <property type="project" value="InterPro"/>
</dbReference>
<keyword evidence="11 21" id="KW-0418">Kinase</keyword>
<evidence type="ECO:0000256" key="7">
    <source>
        <dbReference type="ARBA" id="ARBA00022630"/>
    </source>
</evidence>
<evidence type="ECO:0000313" key="22">
    <source>
        <dbReference type="Proteomes" id="UP000076502"/>
    </source>
</evidence>
<dbReference type="EMBL" id="KQ434892">
    <property type="protein sequence ID" value="KZC10499.1"/>
    <property type="molecule type" value="Genomic_DNA"/>
</dbReference>
<dbReference type="GO" id="GO:0005634">
    <property type="term" value="C:nucleus"/>
    <property type="evidence" value="ECO:0007669"/>
    <property type="project" value="UniProtKB-SubCell"/>
</dbReference>
<dbReference type="GO" id="GO:0005524">
    <property type="term" value="F:ATP binding"/>
    <property type="evidence" value="ECO:0007669"/>
    <property type="project" value="UniProtKB-UniRule"/>
</dbReference>
<evidence type="ECO:0000256" key="10">
    <source>
        <dbReference type="ARBA" id="ARBA00022763"/>
    </source>
</evidence>
<evidence type="ECO:0000256" key="4">
    <source>
        <dbReference type="ARBA" id="ARBA00010791"/>
    </source>
</evidence>
<evidence type="ECO:0000256" key="17">
    <source>
        <dbReference type="ARBA" id="ARBA00048679"/>
    </source>
</evidence>
<evidence type="ECO:0000256" key="16">
    <source>
        <dbReference type="ARBA" id="ARBA00047899"/>
    </source>
</evidence>
<reference evidence="21 22" key="1">
    <citation type="submission" date="2015-07" db="EMBL/GenBank/DDBJ databases">
        <title>The genome of Dufourea novaeangliae.</title>
        <authorList>
            <person name="Pan H."/>
            <person name="Kapheim K."/>
        </authorList>
    </citation>
    <scope>NUCLEOTIDE SEQUENCE [LARGE SCALE GENOMIC DNA]</scope>
    <source>
        <strain evidence="21">0120121106</strain>
        <tissue evidence="21">Whole body</tissue>
    </source>
</reference>
<dbReference type="Gene3D" id="1.10.510.10">
    <property type="entry name" value="Transferase(Phosphotransferase) domain 1"/>
    <property type="match status" value="1"/>
</dbReference>
<dbReference type="Proteomes" id="UP000076502">
    <property type="component" value="Unassembled WGS sequence"/>
</dbReference>
<dbReference type="AlphaFoldDB" id="A0A154PF71"/>
<dbReference type="FunFam" id="1.10.510.10:FF:000301">
    <property type="entry name" value="Serine/threonine-protein kinase Chk1"/>
    <property type="match status" value="1"/>
</dbReference>
<dbReference type="Pfam" id="PF00732">
    <property type="entry name" value="GMC_oxred_N"/>
    <property type="match status" value="2"/>
</dbReference>
<feature type="binding site" evidence="18">
    <location>
        <position position="37"/>
    </location>
    <ligand>
        <name>ATP</name>
        <dbReference type="ChEBI" id="CHEBI:30616"/>
    </ligand>
</feature>
<evidence type="ECO:0000256" key="8">
    <source>
        <dbReference type="ARBA" id="ARBA00022679"/>
    </source>
</evidence>
<keyword evidence="9 18" id="KW-0547">Nucleotide-binding</keyword>
<dbReference type="Gene3D" id="3.30.410.40">
    <property type="match status" value="1"/>
</dbReference>
<comment type="subcellular location">
    <subcellularLocation>
        <location evidence="2">Nucleus</location>
    </subcellularLocation>
</comment>
<accession>A0A154PF71</accession>
<dbReference type="SUPFAM" id="SSF54373">
    <property type="entry name" value="FAD-linked reductases, C-terminal domain"/>
    <property type="match status" value="1"/>
</dbReference>
<dbReference type="PANTHER" id="PTHR11552">
    <property type="entry name" value="GLUCOSE-METHANOL-CHOLINE GMC OXIDOREDUCTASE"/>
    <property type="match status" value="1"/>
</dbReference>
<gene>
    <name evidence="21" type="ORF">WN55_01936</name>
</gene>
<keyword evidence="14" id="KW-0539">Nucleus</keyword>
<dbReference type="PROSITE" id="PS00108">
    <property type="entry name" value="PROTEIN_KINASE_ST"/>
    <property type="match status" value="1"/>
</dbReference>
<dbReference type="InterPro" id="IPR008271">
    <property type="entry name" value="Ser/Thr_kinase_AS"/>
</dbReference>
<feature type="domain" description="Protein kinase" evidence="20">
    <location>
        <begin position="8"/>
        <end position="264"/>
    </location>
</feature>
<evidence type="ECO:0000259" key="20">
    <source>
        <dbReference type="PROSITE" id="PS50011"/>
    </source>
</evidence>
<dbReference type="EC" id="2.7.11.1" evidence="5"/>
<dbReference type="PROSITE" id="PS00623">
    <property type="entry name" value="GMC_OXRED_1"/>
    <property type="match status" value="1"/>
</dbReference>
<name>A0A154PF71_DUFNO</name>
<evidence type="ECO:0000256" key="6">
    <source>
        <dbReference type="ARBA" id="ARBA00022527"/>
    </source>
</evidence>
<evidence type="ECO:0000256" key="3">
    <source>
        <dbReference type="ARBA" id="ARBA00010790"/>
    </source>
</evidence>
<dbReference type="Gene3D" id="3.30.310.80">
    <property type="entry name" value="Kinase associated domain 1, KA1"/>
    <property type="match status" value="1"/>
</dbReference>
<dbReference type="InterPro" id="IPR012132">
    <property type="entry name" value="GMC_OxRdtase"/>
</dbReference>
<dbReference type="InterPro" id="IPR011009">
    <property type="entry name" value="Kinase-like_dom_sf"/>
</dbReference>
<dbReference type="Pfam" id="PF00069">
    <property type="entry name" value="Pkinase"/>
    <property type="match status" value="1"/>
</dbReference>
<evidence type="ECO:0000256" key="14">
    <source>
        <dbReference type="ARBA" id="ARBA00023242"/>
    </source>
</evidence>
<dbReference type="InterPro" id="IPR007867">
    <property type="entry name" value="GMC_OxRtase_C"/>
</dbReference>
<organism evidence="21 22">
    <name type="scientific">Dufourea novaeangliae</name>
    <name type="common">Sweat bee</name>
    <dbReference type="NCBI Taxonomy" id="178035"/>
    <lineage>
        <taxon>Eukaryota</taxon>
        <taxon>Metazoa</taxon>
        <taxon>Ecdysozoa</taxon>
        <taxon>Arthropoda</taxon>
        <taxon>Hexapoda</taxon>
        <taxon>Insecta</taxon>
        <taxon>Pterygota</taxon>
        <taxon>Neoptera</taxon>
        <taxon>Endopterygota</taxon>
        <taxon>Hymenoptera</taxon>
        <taxon>Apocrita</taxon>
        <taxon>Aculeata</taxon>
        <taxon>Apoidea</taxon>
        <taxon>Anthophila</taxon>
        <taxon>Halictidae</taxon>
        <taxon>Rophitinae</taxon>
        <taxon>Dufourea</taxon>
    </lineage>
</organism>
<comment type="similarity">
    <text evidence="3 19">Belongs to the GMC oxidoreductase family.</text>
</comment>
<keyword evidence="15" id="KW-0131">Cell cycle</keyword>
<sequence length="991" mass="111723">MTEFVDGWIFGHTLGEGAYGEVKLLLNKSTGEAVAMKMIDLEKHSDARQTVRKETAIHRMLSNPNIIQYFGKRSEPNMEYIFLEYAAGGELFDRIEPDVGMPAWEAQKYFRQLLAAVEYLHSKGVAHRDLKPENLLLDENDNLKISDFGLATMYRFQGRERCLERRCGTLPYVAPEVLLRPYHAEPADVWSCGIILVALLAGELPWDQSLAECPEYMAWTDGKYMSLTPWKKLDTSSLSLIKNILVHSPSSRYTIKSIKQHRWFAKKFQKAGGTDGYIRPDEIDSRQTLEDENLTRFCLSQPELLRITNNAVQINLEEQSGFSFSQPAHIEDLLVCTQVQNKQLTQTSQQNTYQRLVRRMTRFFVKTELETTVERLINCLDSENYTYRINDCRTITISSVDRRKMPLVLKANIVEMDGKILVDFRLSKGCGLEFKRRFIKIKTKLDDITHSRDSNCNVLPVGAGTAGATLSARLAEDGHKVLLLEAGGVAPPFLDIPLLAPLIQNSPYDWQYITVPQQNACKGLINNQSRWPVGKVLGGTSRLNYMLYVRGHPLDYSEWLPEFIEPVTQNGGPMNVNNLKWNTCLADVILQGLVELNQRIGFMKPQVSIQDGKRWSTDNLLHKYSQKKMTIITHAHVEKVLIKSNTATGVQFMTLNKVYKAIAKEGVILSAGAIGTPKILMLSGIGPREHLEDLNINVIRDLPVGQHLIDHVLTGIDLITLNETMGLSMADTLNPMSALNYFLFGDGPWTSTGVEILGTLHSSFKKNTSNVPDLQIMVMPLGLSRDHGIVLKKALGISDKVYNEYFAPLAYKNTITIAPVLLHPKSMGEVKLRSTDPLDPPLIDPKYLTNEDDIATLIDGLQFVKKIVETDAMKTVGASIYEKHFPDCENENFGSTKYWECYIQHLTLTSYHPAGTCRVGDVVDRNFRVYGMTNLYAIDASVLPSLPSGNINAAVLMLAEKAAHTFKWNVKLNISDAKCYKPYTYYDKFSQ</sequence>
<evidence type="ECO:0000256" key="1">
    <source>
        <dbReference type="ARBA" id="ARBA00001974"/>
    </source>
</evidence>
<dbReference type="CDD" id="cd14069">
    <property type="entry name" value="STKc_Chk1"/>
    <property type="match status" value="1"/>
</dbReference>
<comment type="catalytic activity">
    <reaction evidence="17">
        <text>L-seryl-[protein] + ATP = O-phospho-L-seryl-[protein] + ADP + H(+)</text>
        <dbReference type="Rhea" id="RHEA:17989"/>
        <dbReference type="Rhea" id="RHEA-COMP:9863"/>
        <dbReference type="Rhea" id="RHEA-COMP:11604"/>
        <dbReference type="ChEBI" id="CHEBI:15378"/>
        <dbReference type="ChEBI" id="CHEBI:29999"/>
        <dbReference type="ChEBI" id="CHEBI:30616"/>
        <dbReference type="ChEBI" id="CHEBI:83421"/>
        <dbReference type="ChEBI" id="CHEBI:456216"/>
        <dbReference type="EC" id="2.7.11.1"/>
    </reaction>
</comment>
<evidence type="ECO:0000256" key="2">
    <source>
        <dbReference type="ARBA" id="ARBA00004123"/>
    </source>
</evidence>
<comment type="similarity">
    <text evidence="4">Belongs to the protein kinase superfamily. CAMK Ser/Thr protein kinase family. NIM1 subfamily.</text>
</comment>
<proteinExistence type="inferred from homology"/>
<dbReference type="GO" id="GO:0016614">
    <property type="term" value="F:oxidoreductase activity, acting on CH-OH group of donors"/>
    <property type="evidence" value="ECO:0007669"/>
    <property type="project" value="InterPro"/>
</dbReference>
<dbReference type="InterPro" id="IPR036188">
    <property type="entry name" value="FAD/NAD-bd_sf"/>
</dbReference>
<evidence type="ECO:0000256" key="9">
    <source>
        <dbReference type="ARBA" id="ARBA00022741"/>
    </source>
</evidence>
<evidence type="ECO:0000256" key="19">
    <source>
        <dbReference type="RuleBase" id="RU003968"/>
    </source>
</evidence>
<dbReference type="SUPFAM" id="SSF56112">
    <property type="entry name" value="Protein kinase-like (PK-like)"/>
    <property type="match status" value="1"/>
</dbReference>
<keyword evidence="13 18" id="KW-0067">ATP-binding</keyword>
<dbReference type="GO" id="GO:0000077">
    <property type="term" value="P:DNA damage checkpoint signaling"/>
    <property type="evidence" value="ECO:0007669"/>
    <property type="project" value="InterPro"/>
</dbReference>
<dbReference type="InterPro" id="IPR017441">
    <property type="entry name" value="Protein_kinase_ATP_BS"/>
</dbReference>
<dbReference type="PROSITE" id="PS00624">
    <property type="entry name" value="GMC_OXRED_2"/>
    <property type="match status" value="1"/>
</dbReference>
<evidence type="ECO:0000256" key="5">
    <source>
        <dbReference type="ARBA" id="ARBA00012513"/>
    </source>
</evidence>
<dbReference type="InterPro" id="IPR034670">
    <property type="entry name" value="Chk1_catalytic_dom"/>
</dbReference>
<dbReference type="STRING" id="178035.A0A154PF71"/>
<keyword evidence="10" id="KW-0227">DNA damage</keyword>
<dbReference type="GO" id="GO:0004674">
    <property type="term" value="F:protein serine/threonine kinase activity"/>
    <property type="evidence" value="ECO:0007669"/>
    <property type="project" value="UniProtKB-KW"/>
</dbReference>
<dbReference type="SUPFAM" id="SSF51905">
    <property type="entry name" value="FAD/NAD(P)-binding domain"/>
    <property type="match status" value="1"/>
</dbReference>
<keyword evidence="8" id="KW-0808">Transferase</keyword>
<keyword evidence="7 19" id="KW-0285">Flavoprotein</keyword>
<dbReference type="PROSITE" id="PS00107">
    <property type="entry name" value="PROTEIN_KINASE_ATP"/>
    <property type="match status" value="1"/>
</dbReference>
<comment type="cofactor">
    <cofactor evidence="1">
        <name>FAD</name>
        <dbReference type="ChEBI" id="CHEBI:57692"/>
    </cofactor>
</comment>
<dbReference type="OrthoDB" id="5428259at2759"/>
<dbReference type="InterPro" id="IPR000172">
    <property type="entry name" value="GMC_OxRdtase_N"/>
</dbReference>
<dbReference type="SMART" id="SM00220">
    <property type="entry name" value="S_TKc"/>
    <property type="match status" value="1"/>
</dbReference>
<keyword evidence="22" id="KW-1185">Reference proteome</keyword>
<evidence type="ECO:0000256" key="13">
    <source>
        <dbReference type="ARBA" id="ARBA00022840"/>
    </source>
</evidence>
<keyword evidence="12 19" id="KW-0274">FAD</keyword>
<dbReference type="Pfam" id="PF05199">
    <property type="entry name" value="GMC_oxred_C"/>
    <property type="match status" value="1"/>
</dbReference>
<evidence type="ECO:0000256" key="12">
    <source>
        <dbReference type="ARBA" id="ARBA00022827"/>
    </source>
</evidence>
<dbReference type="GO" id="GO:0033314">
    <property type="term" value="P:mitotic DNA replication checkpoint signaling"/>
    <property type="evidence" value="ECO:0007669"/>
    <property type="project" value="UniProtKB-ARBA"/>
</dbReference>
<keyword evidence="6" id="KW-0723">Serine/threonine-protein kinase</keyword>
<evidence type="ECO:0000256" key="18">
    <source>
        <dbReference type="PROSITE-ProRule" id="PRU10141"/>
    </source>
</evidence>
<dbReference type="FunFam" id="3.30.200.20:FF:000229">
    <property type="entry name" value="Serine/threonine-protein kinase Chk1"/>
    <property type="match status" value="1"/>
</dbReference>
<dbReference type="InterPro" id="IPR000719">
    <property type="entry name" value="Prot_kinase_dom"/>
</dbReference>
<dbReference type="Gene3D" id="3.50.50.60">
    <property type="entry name" value="FAD/NAD(P)-binding domain"/>
    <property type="match status" value="1"/>
</dbReference>
<evidence type="ECO:0000256" key="11">
    <source>
        <dbReference type="ARBA" id="ARBA00022777"/>
    </source>
</evidence>
<comment type="catalytic activity">
    <reaction evidence="16">
        <text>L-threonyl-[protein] + ATP = O-phospho-L-threonyl-[protein] + ADP + H(+)</text>
        <dbReference type="Rhea" id="RHEA:46608"/>
        <dbReference type="Rhea" id="RHEA-COMP:11060"/>
        <dbReference type="Rhea" id="RHEA-COMP:11605"/>
        <dbReference type="ChEBI" id="CHEBI:15378"/>
        <dbReference type="ChEBI" id="CHEBI:30013"/>
        <dbReference type="ChEBI" id="CHEBI:30616"/>
        <dbReference type="ChEBI" id="CHEBI:61977"/>
        <dbReference type="ChEBI" id="CHEBI:456216"/>
        <dbReference type="EC" id="2.7.11.1"/>
    </reaction>
</comment>
<dbReference type="PROSITE" id="PS50011">
    <property type="entry name" value="PROTEIN_KINASE_DOM"/>
    <property type="match status" value="1"/>
</dbReference>
<evidence type="ECO:0000313" key="21">
    <source>
        <dbReference type="EMBL" id="KZC10499.1"/>
    </source>
</evidence>
<evidence type="ECO:0000256" key="15">
    <source>
        <dbReference type="ARBA" id="ARBA00023306"/>
    </source>
</evidence>
<dbReference type="PANTHER" id="PTHR11552:SF147">
    <property type="entry name" value="CHOLINE DEHYDROGENASE, MITOCHONDRIAL"/>
    <property type="match status" value="1"/>
</dbReference>
<protein>
    <recommendedName>
        <fullName evidence="5">non-specific serine/threonine protein kinase</fullName>
        <ecNumber evidence="5">2.7.11.1</ecNumber>
    </recommendedName>
</protein>